<dbReference type="PANTHER" id="PTHR43674:SF16">
    <property type="entry name" value="CARBON-NITROGEN FAMILY, PUTATIVE (AFU_ORTHOLOGUE AFUA_5G02350)-RELATED"/>
    <property type="match status" value="1"/>
</dbReference>
<name>A0ABR0DXB0_ZASCE</name>
<reference evidence="3 4" key="1">
    <citation type="journal article" date="2023" name="G3 (Bethesda)">
        <title>A chromosome-level genome assembly of Zasmidium syzygii isolated from banana leaves.</title>
        <authorList>
            <person name="van Westerhoven A.C."/>
            <person name="Mehrabi R."/>
            <person name="Talebi R."/>
            <person name="Steentjes M.B.F."/>
            <person name="Corcolon B."/>
            <person name="Chong P.A."/>
            <person name="Kema G.H.J."/>
            <person name="Seidl M.F."/>
        </authorList>
    </citation>
    <scope>NUCLEOTIDE SEQUENCE [LARGE SCALE GENOMIC DNA]</scope>
    <source>
        <strain evidence="3 4">P124</strain>
    </source>
</reference>
<gene>
    <name evidence="3" type="ORF">PRZ48_014828</name>
</gene>
<dbReference type="SUPFAM" id="SSF56317">
    <property type="entry name" value="Carbon-nitrogen hydrolase"/>
    <property type="match status" value="1"/>
</dbReference>
<organism evidence="3 4">
    <name type="scientific">Zasmidium cellare</name>
    <name type="common">Wine cellar mold</name>
    <name type="synonym">Racodium cellare</name>
    <dbReference type="NCBI Taxonomy" id="395010"/>
    <lineage>
        <taxon>Eukaryota</taxon>
        <taxon>Fungi</taxon>
        <taxon>Dikarya</taxon>
        <taxon>Ascomycota</taxon>
        <taxon>Pezizomycotina</taxon>
        <taxon>Dothideomycetes</taxon>
        <taxon>Dothideomycetidae</taxon>
        <taxon>Mycosphaerellales</taxon>
        <taxon>Mycosphaerellaceae</taxon>
        <taxon>Zasmidium</taxon>
    </lineage>
</organism>
<dbReference type="CDD" id="cd07197">
    <property type="entry name" value="nitrilase"/>
    <property type="match status" value="1"/>
</dbReference>
<dbReference type="EMBL" id="JAXOVC010000015">
    <property type="protein sequence ID" value="KAK4493643.1"/>
    <property type="molecule type" value="Genomic_DNA"/>
</dbReference>
<accession>A0ABR0DXB0</accession>
<dbReference type="InterPro" id="IPR036526">
    <property type="entry name" value="C-N_Hydrolase_sf"/>
</dbReference>
<dbReference type="Proteomes" id="UP001305779">
    <property type="component" value="Unassembled WGS sequence"/>
</dbReference>
<keyword evidence="1" id="KW-0378">Hydrolase</keyword>
<sequence length="525" mass="58015">MLIPRSTQWLLLRGGDGDDNDDVDTYLGVGCAPVSALGEVSGLSRHLISIRENADLATEEASVLVEEASQALNMLEIELSSWQPPLNVQDEALPVLAETYRSAAILCLYRTLRYHGLRNADELEPDIEEHTSHIVQCISRLPAGCLPECTLLFPLFIAGGESRNADHQQVIEDRMHAIFQNRSFANVEIALDVLKEVWDVQARTLPVDPARPKLQTRPMDTSHILERSMLKVALIQMRPVPLEPITNFATAAAHIRAAASRGASLAVLPEYHLTGWLPDDARFREIAARSDKFLHQYQRLAEECNIHIVPGTIVTLASNAGTGSDEFLLNKTYFISSNGKILGEYTKCNLWHPERTHLTSGPDFHLASMEQGAASIEHHSVVETPIGPIGLLICYDFAFPESFRALVRAGAKLIIIPTYTKCDDMSEKARFYNPSGEELFVRSALISRAFENTCCIVFCNVGGPKEEEFMGLSQVVLPIVGQVPGGFQDSQEGLRVVGVDLGALEAAEENYKIRRDLAKTGFHYS</sequence>
<dbReference type="InterPro" id="IPR050345">
    <property type="entry name" value="Aliph_Amidase/BUP"/>
</dbReference>
<dbReference type="PROSITE" id="PS50263">
    <property type="entry name" value="CN_HYDROLASE"/>
    <property type="match status" value="1"/>
</dbReference>
<dbReference type="Pfam" id="PF11951">
    <property type="entry name" value="Fungal_trans_2"/>
    <property type="match status" value="1"/>
</dbReference>
<dbReference type="PANTHER" id="PTHR43674">
    <property type="entry name" value="NITRILASE C965.09-RELATED"/>
    <property type="match status" value="1"/>
</dbReference>
<evidence type="ECO:0000313" key="3">
    <source>
        <dbReference type="EMBL" id="KAK4493643.1"/>
    </source>
</evidence>
<evidence type="ECO:0000259" key="2">
    <source>
        <dbReference type="PROSITE" id="PS50263"/>
    </source>
</evidence>
<dbReference type="Pfam" id="PF00795">
    <property type="entry name" value="CN_hydrolase"/>
    <property type="match status" value="1"/>
</dbReference>
<keyword evidence="4" id="KW-1185">Reference proteome</keyword>
<protein>
    <recommendedName>
        <fullName evidence="2">CN hydrolase domain-containing protein</fullName>
    </recommendedName>
</protein>
<dbReference type="InterPro" id="IPR021858">
    <property type="entry name" value="Fun_TF"/>
</dbReference>
<feature type="domain" description="CN hydrolase" evidence="2">
    <location>
        <begin position="230"/>
        <end position="501"/>
    </location>
</feature>
<evidence type="ECO:0000313" key="4">
    <source>
        <dbReference type="Proteomes" id="UP001305779"/>
    </source>
</evidence>
<dbReference type="Gene3D" id="3.60.110.10">
    <property type="entry name" value="Carbon-nitrogen hydrolase"/>
    <property type="match status" value="1"/>
</dbReference>
<dbReference type="InterPro" id="IPR003010">
    <property type="entry name" value="C-N_Hydrolase"/>
</dbReference>
<evidence type="ECO:0000256" key="1">
    <source>
        <dbReference type="ARBA" id="ARBA00022801"/>
    </source>
</evidence>
<proteinExistence type="predicted"/>
<comment type="caution">
    <text evidence="3">The sequence shown here is derived from an EMBL/GenBank/DDBJ whole genome shotgun (WGS) entry which is preliminary data.</text>
</comment>